<reference evidence="18 19" key="1">
    <citation type="submission" date="2017-12" db="EMBL/GenBank/DDBJ databases">
        <title>Taxonomic description and draft genome of Pradoshia cofamensis Gen. nov., sp. nov., a thermotolerant bacillale isolated from anterior gut of earthworm Eisenia fetida.</title>
        <authorList>
            <person name="Saha T."/>
            <person name="Chakraborty R."/>
        </authorList>
    </citation>
    <scope>NUCLEOTIDE SEQUENCE [LARGE SCALE GENOMIC DNA]</scope>
    <source>
        <strain evidence="18 19">EAG3</strain>
    </source>
</reference>
<evidence type="ECO:0000313" key="19">
    <source>
        <dbReference type="Proteomes" id="UP000239663"/>
    </source>
</evidence>
<evidence type="ECO:0000256" key="13">
    <source>
        <dbReference type="ARBA" id="ARBA00023316"/>
    </source>
</evidence>
<evidence type="ECO:0000256" key="4">
    <source>
        <dbReference type="ARBA" id="ARBA00021581"/>
    </source>
</evidence>
<organism evidence="18 19">
    <name type="scientific">Pradoshia eiseniae</name>
    <dbReference type="NCBI Taxonomy" id="2064768"/>
    <lineage>
        <taxon>Bacteria</taxon>
        <taxon>Bacillati</taxon>
        <taxon>Bacillota</taxon>
        <taxon>Bacilli</taxon>
        <taxon>Bacillales</taxon>
        <taxon>Bacillaceae</taxon>
        <taxon>Pradoshia</taxon>
    </lineage>
</organism>
<protein>
    <recommendedName>
        <fullName evidence="4 17">Undecaprenyl-diphosphatase</fullName>
        <ecNumber evidence="3 17">3.6.1.27</ecNumber>
    </recommendedName>
    <alternativeName>
        <fullName evidence="15 17">Bacitracin resistance protein</fullName>
    </alternativeName>
    <alternativeName>
        <fullName evidence="14 17">Undecaprenyl pyrophosphate phosphatase</fullName>
    </alternativeName>
</protein>
<dbReference type="GO" id="GO:0071555">
    <property type="term" value="P:cell wall organization"/>
    <property type="evidence" value="ECO:0007669"/>
    <property type="project" value="UniProtKB-KW"/>
</dbReference>
<feature type="transmembrane region" description="Helical" evidence="17">
    <location>
        <begin position="130"/>
        <end position="152"/>
    </location>
</feature>
<dbReference type="EC" id="3.6.1.27" evidence="3 17"/>
<evidence type="ECO:0000256" key="12">
    <source>
        <dbReference type="ARBA" id="ARBA00023251"/>
    </source>
</evidence>
<keyword evidence="12 17" id="KW-0046">Antibiotic resistance</keyword>
<keyword evidence="13 17" id="KW-0961">Cell wall biogenesis/degradation</keyword>
<comment type="catalytic activity">
    <reaction evidence="16 17">
        <text>di-trans,octa-cis-undecaprenyl diphosphate + H2O = di-trans,octa-cis-undecaprenyl phosphate + phosphate + H(+)</text>
        <dbReference type="Rhea" id="RHEA:28094"/>
        <dbReference type="ChEBI" id="CHEBI:15377"/>
        <dbReference type="ChEBI" id="CHEBI:15378"/>
        <dbReference type="ChEBI" id="CHEBI:43474"/>
        <dbReference type="ChEBI" id="CHEBI:58405"/>
        <dbReference type="ChEBI" id="CHEBI:60392"/>
        <dbReference type="EC" id="3.6.1.27"/>
    </reaction>
</comment>
<evidence type="ECO:0000256" key="6">
    <source>
        <dbReference type="ARBA" id="ARBA00022692"/>
    </source>
</evidence>
<evidence type="ECO:0000256" key="7">
    <source>
        <dbReference type="ARBA" id="ARBA00022801"/>
    </source>
</evidence>
<keyword evidence="11 17" id="KW-0472">Membrane</keyword>
<dbReference type="AlphaFoldDB" id="A0A2S7N2Q8"/>
<comment type="miscellaneous">
    <text evidence="17">Bacitracin is thought to be involved in the inhibition of peptidoglycan synthesis by sequestering undecaprenyl diphosphate, thereby reducing the pool of lipid carrier available.</text>
</comment>
<dbReference type="GO" id="GO:0046677">
    <property type="term" value="P:response to antibiotic"/>
    <property type="evidence" value="ECO:0007669"/>
    <property type="project" value="UniProtKB-UniRule"/>
</dbReference>
<comment type="subcellular location">
    <subcellularLocation>
        <location evidence="1 17">Cell membrane</location>
        <topology evidence="1 17">Multi-pass membrane protein</topology>
    </subcellularLocation>
</comment>
<dbReference type="PANTHER" id="PTHR30622">
    <property type="entry name" value="UNDECAPRENYL-DIPHOSPHATASE"/>
    <property type="match status" value="1"/>
</dbReference>
<accession>A0A2S7N2Q8</accession>
<dbReference type="Pfam" id="PF02673">
    <property type="entry name" value="BacA"/>
    <property type="match status" value="1"/>
</dbReference>
<evidence type="ECO:0000256" key="9">
    <source>
        <dbReference type="ARBA" id="ARBA00022984"/>
    </source>
</evidence>
<evidence type="ECO:0000256" key="8">
    <source>
        <dbReference type="ARBA" id="ARBA00022960"/>
    </source>
</evidence>
<evidence type="ECO:0000256" key="2">
    <source>
        <dbReference type="ARBA" id="ARBA00010621"/>
    </source>
</evidence>
<keyword evidence="5 17" id="KW-1003">Cell membrane</keyword>
<dbReference type="Proteomes" id="UP000239663">
    <property type="component" value="Unassembled WGS sequence"/>
</dbReference>
<feature type="transmembrane region" description="Helical" evidence="17">
    <location>
        <begin position="12"/>
        <end position="33"/>
    </location>
</feature>
<name>A0A2S7N2Q8_9BACI</name>
<dbReference type="EMBL" id="PKOZ01000002">
    <property type="protein sequence ID" value="PQD96299.1"/>
    <property type="molecule type" value="Genomic_DNA"/>
</dbReference>
<keyword evidence="9 17" id="KW-0573">Peptidoglycan synthesis</keyword>
<feature type="transmembrane region" description="Helical" evidence="17">
    <location>
        <begin position="53"/>
        <end position="76"/>
    </location>
</feature>
<comment type="similarity">
    <text evidence="2 17">Belongs to the UppP family.</text>
</comment>
<evidence type="ECO:0000256" key="16">
    <source>
        <dbReference type="ARBA" id="ARBA00047594"/>
    </source>
</evidence>
<dbReference type="InterPro" id="IPR003824">
    <property type="entry name" value="UppP"/>
</dbReference>
<evidence type="ECO:0000256" key="14">
    <source>
        <dbReference type="ARBA" id="ARBA00032707"/>
    </source>
</evidence>
<proteinExistence type="inferred from homology"/>
<evidence type="ECO:0000256" key="5">
    <source>
        <dbReference type="ARBA" id="ARBA00022475"/>
    </source>
</evidence>
<evidence type="ECO:0000256" key="1">
    <source>
        <dbReference type="ARBA" id="ARBA00004651"/>
    </source>
</evidence>
<keyword evidence="6 17" id="KW-0812">Transmembrane</keyword>
<evidence type="ECO:0000256" key="11">
    <source>
        <dbReference type="ARBA" id="ARBA00023136"/>
    </source>
</evidence>
<gene>
    <name evidence="17" type="primary">uppP</name>
    <name evidence="18" type="ORF">CYL18_05285</name>
</gene>
<evidence type="ECO:0000256" key="17">
    <source>
        <dbReference type="HAMAP-Rule" id="MF_01006"/>
    </source>
</evidence>
<evidence type="ECO:0000256" key="15">
    <source>
        <dbReference type="ARBA" id="ARBA00032932"/>
    </source>
</evidence>
<dbReference type="GO" id="GO:0009252">
    <property type="term" value="P:peptidoglycan biosynthetic process"/>
    <property type="evidence" value="ECO:0007669"/>
    <property type="project" value="UniProtKB-KW"/>
</dbReference>
<dbReference type="HAMAP" id="MF_01006">
    <property type="entry name" value="Undec_diphosphatase"/>
    <property type="match status" value="1"/>
</dbReference>
<sequence length="285" mass="31585">MIITCHFCTRSVLFLDLIEIIKYVFLGLLQGITEPIPVSSSGHLVIFQHFFNMEIPGLSFELFVNFASLIAVVIIYRQDLARIIQNGLGFLFSSEKTESMKKDFYFILYLIIGTIPAALIGLLFEDQIAAVFKGVRVIGFTLLITGLALWLIRNLNGRKSEGELSFKDAIIVGSAQAVALIPGISRSGATVVASMAMGMKRETALKFSFFLYIPISLGGMILSVSDLVNDPAVNQLMVPYLFAFATSLIASYFSLKWFMNIMQRGKLGYFSVYCFIVGTLVIIFA</sequence>
<feature type="transmembrane region" description="Helical" evidence="17">
    <location>
        <begin position="204"/>
        <end position="225"/>
    </location>
</feature>
<evidence type="ECO:0000256" key="10">
    <source>
        <dbReference type="ARBA" id="ARBA00022989"/>
    </source>
</evidence>
<feature type="transmembrane region" description="Helical" evidence="17">
    <location>
        <begin position="104"/>
        <end position="124"/>
    </location>
</feature>
<evidence type="ECO:0000256" key="3">
    <source>
        <dbReference type="ARBA" id="ARBA00012374"/>
    </source>
</evidence>
<comment type="function">
    <text evidence="17">Catalyzes the dephosphorylation of undecaprenyl diphosphate (UPP). Confers resistance to bacitracin.</text>
</comment>
<keyword evidence="7 17" id="KW-0378">Hydrolase</keyword>
<dbReference type="OrthoDB" id="9808289at2"/>
<feature type="transmembrane region" description="Helical" evidence="17">
    <location>
        <begin position="267"/>
        <end position="284"/>
    </location>
</feature>
<keyword evidence="8 17" id="KW-0133">Cell shape</keyword>
<feature type="transmembrane region" description="Helical" evidence="17">
    <location>
        <begin position="237"/>
        <end position="255"/>
    </location>
</feature>
<evidence type="ECO:0000313" key="18">
    <source>
        <dbReference type="EMBL" id="PQD96299.1"/>
    </source>
</evidence>
<keyword evidence="19" id="KW-1185">Reference proteome</keyword>
<dbReference type="GO" id="GO:0005886">
    <property type="term" value="C:plasma membrane"/>
    <property type="evidence" value="ECO:0007669"/>
    <property type="project" value="UniProtKB-SubCell"/>
</dbReference>
<comment type="caution">
    <text evidence="18">The sequence shown here is derived from an EMBL/GenBank/DDBJ whole genome shotgun (WGS) entry which is preliminary data.</text>
</comment>
<keyword evidence="10 17" id="KW-1133">Transmembrane helix</keyword>
<dbReference type="GO" id="GO:0050380">
    <property type="term" value="F:undecaprenyl-diphosphatase activity"/>
    <property type="evidence" value="ECO:0007669"/>
    <property type="project" value="UniProtKB-UniRule"/>
</dbReference>
<dbReference type="GO" id="GO:0008360">
    <property type="term" value="P:regulation of cell shape"/>
    <property type="evidence" value="ECO:0007669"/>
    <property type="project" value="UniProtKB-KW"/>
</dbReference>
<dbReference type="PANTHER" id="PTHR30622:SF2">
    <property type="entry name" value="UNDECAPRENYL-DIPHOSPHATASE"/>
    <property type="match status" value="1"/>
</dbReference>